<keyword evidence="4" id="KW-1185">Reference proteome</keyword>
<accession>A0A238HI41</accession>
<feature type="region of interest" description="Disordered" evidence="1">
    <location>
        <begin position="17"/>
        <end position="48"/>
    </location>
</feature>
<dbReference type="Proteomes" id="UP000215450">
    <property type="component" value="Unassembled WGS sequence"/>
</dbReference>
<name>A0A238HI41_9NEIS</name>
<protein>
    <submittedName>
        <fullName evidence="2">Uncharacterized protein</fullName>
    </submittedName>
</protein>
<dbReference type="RefSeq" id="WP_095063304.1">
    <property type="nucleotide sequence ID" value="NZ_FXUV02000062.1"/>
</dbReference>
<evidence type="ECO:0000313" key="4">
    <source>
        <dbReference type="Proteomes" id="UP000215450"/>
    </source>
</evidence>
<proteinExistence type="predicted"/>
<evidence type="ECO:0000313" key="3">
    <source>
        <dbReference type="EMBL" id="SNB82075.1"/>
    </source>
</evidence>
<gene>
    <name evidence="3" type="ORF">KEBURONENSIS_02003</name>
    <name evidence="2" type="ORF">KEBURONENSIS_02004</name>
</gene>
<sequence length="604" mass="65786">MQSNAISLTFTRLRHTPPASNALPLALGKTQPETPVNPTPQPEKPETKPIVATDFSVGVSQRSALAHCVQHRSQVTSLSLPYAANSVDVIDVSGCLKIRNQGLRSLKRHEPIRQTIAPFLSGYVKTAQVALNALSGCLNNPNTASEALHSCAETTQSAKQRLNRSANSDYSAQIGYQSDWEMVYSNSASVHNCQHGDWQRAAAVPCEWYPVIKLPEPMPKKRPCGAKPKSNAVPLHFTRRRGQVNPCELPLPFSCGGMKTVIPRLESYIMLNIISATSGSLKLNLITASASCDTSGYYWTCETTLPPDDFAALNLAQYDQGKEPLITLQINEDTFTFIAESYRDNRQFGQNSYTVSGRSQTARLGADYAQIKQGIITQALYARQIADNVLADTGYRIGDWSIPDWLVPANVYSLADKTPIAVIADIAEAAGGFVESDTSERIIHVKPRYKTAAWLLQQAQFDVSVPTNVIVQISGKKQISTQCYGVFVVATHNQGVFRKVVRQESAGSPEASTLSHALYTENSVCQSAGIAALSDTGASKTEQIDLPIMPKYGLGRAKLGDIWQVAETNGSWVSVVKSVSISVEMENDAPKIMQSVGVFRYLGK</sequence>
<dbReference type="AlphaFoldDB" id="A0A238HI41"/>
<organism evidence="2">
    <name type="scientific">Kingella negevensis</name>
    <dbReference type="NCBI Taxonomy" id="1522312"/>
    <lineage>
        <taxon>Bacteria</taxon>
        <taxon>Pseudomonadati</taxon>
        <taxon>Pseudomonadota</taxon>
        <taxon>Betaproteobacteria</taxon>
        <taxon>Neisseriales</taxon>
        <taxon>Neisseriaceae</taxon>
        <taxon>Kingella</taxon>
    </lineage>
</organism>
<reference evidence="2" key="1">
    <citation type="submission" date="2017-05" db="EMBL/GenBank/DDBJ databases">
        <authorList>
            <person name="Song R."/>
            <person name="Chenine A.L."/>
            <person name="Ruprecht R.M."/>
        </authorList>
    </citation>
    <scope>NUCLEOTIDE SEQUENCE</scope>
    <source>
        <strain evidence="2">Kingella_eburonensis</strain>
    </source>
</reference>
<dbReference type="EMBL" id="FXUV02000062">
    <property type="protein sequence ID" value="SNB82075.1"/>
    <property type="molecule type" value="Genomic_DNA"/>
</dbReference>
<reference evidence="3 4" key="2">
    <citation type="submission" date="2017-06" db="EMBL/GenBank/DDBJ databases">
        <authorList>
            <person name="Kim H.J."/>
            <person name="Triplett B.A."/>
        </authorList>
    </citation>
    <scope>NUCLEOTIDE SEQUENCE [LARGE SCALE GENOMIC DNA]</scope>
    <source>
        <strain evidence="3">Kingella_eburonensis</strain>
    </source>
</reference>
<evidence type="ECO:0000256" key="1">
    <source>
        <dbReference type="SAM" id="MobiDB-lite"/>
    </source>
</evidence>
<evidence type="ECO:0000313" key="2">
    <source>
        <dbReference type="EMBL" id="SMQ13338.1"/>
    </source>
</evidence>
<dbReference type="OrthoDB" id="8609885at2"/>
<dbReference type="STRING" id="1522312.GCA_900177895_01437"/>
<dbReference type="EMBL" id="FXUV01000059">
    <property type="protein sequence ID" value="SMQ13338.1"/>
    <property type="molecule type" value="Genomic_DNA"/>
</dbReference>